<keyword evidence="4" id="KW-1185">Reference proteome</keyword>
<dbReference type="GO" id="GO:0000472">
    <property type="term" value="P:endonucleolytic cleavage to generate mature 5'-end of SSU-rRNA from (SSU-rRNA, 5.8S rRNA, LSU-rRNA)"/>
    <property type="evidence" value="ECO:0007669"/>
    <property type="project" value="TreeGrafter"/>
</dbReference>
<dbReference type="GO" id="GO:0000447">
    <property type="term" value="P:endonucleolytic cleavage in ITS1 to separate SSU-rRNA from 5.8S rRNA and LSU-rRNA from tricistronic rRNA transcript (SSU-rRNA, 5.8S rRNA, LSU-rRNA)"/>
    <property type="evidence" value="ECO:0007669"/>
    <property type="project" value="TreeGrafter"/>
</dbReference>
<accession>M1V7T7</accession>
<dbReference type="GO" id="GO:0000480">
    <property type="term" value="P:endonucleolytic cleavage in 5'-ETS of tricistronic rRNA transcript (SSU-rRNA, 5.8S rRNA, LSU-rRNA)"/>
    <property type="evidence" value="ECO:0007669"/>
    <property type="project" value="TreeGrafter"/>
</dbReference>
<dbReference type="InterPro" id="IPR011989">
    <property type="entry name" value="ARM-like"/>
</dbReference>
<dbReference type="AlphaFoldDB" id="M1V7T7"/>
<feature type="region of interest" description="Disordered" evidence="2">
    <location>
        <begin position="754"/>
        <end position="779"/>
    </location>
</feature>
<dbReference type="GO" id="GO:0030688">
    <property type="term" value="C:preribosome, small subunit precursor"/>
    <property type="evidence" value="ECO:0007669"/>
    <property type="project" value="TreeGrafter"/>
</dbReference>
<evidence type="ECO:0000313" key="3">
    <source>
        <dbReference type="EMBL" id="BAM83365.1"/>
    </source>
</evidence>
<dbReference type="PANTHER" id="PTHR13102">
    <property type="entry name" value="NUCLEOLAR PROTEIN 9"/>
    <property type="match status" value="1"/>
</dbReference>
<dbReference type="GO" id="GO:0005730">
    <property type="term" value="C:nucleolus"/>
    <property type="evidence" value="ECO:0007669"/>
    <property type="project" value="TreeGrafter"/>
</dbReference>
<reference evidence="3 4" key="1">
    <citation type="journal article" date="2004" name="Nature">
        <title>Genome sequence of the ultrasmall unicellular red alga Cyanidioschyzon merolae 10D.</title>
        <authorList>
            <person name="Matsuzaki M."/>
            <person name="Misumi O."/>
            <person name="Shin-i T."/>
            <person name="Maruyama S."/>
            <person name="Takahara M."/>
            <person name="Miyagishima S."/>
            <person name="Mori T."/>
            <person name="Nishida K."/>
            <person name="Yagisawa F."/>
            <person name="Nishida K."/>
            <person name="Yoshida Y."/>
            <person name="Nishimura Y."/>
            <person name="Nakao S."/>
            <person name="Kobayashi T."/>
            <person name="Momoyama Y."/>
            <person name="Higashiyama T."/>
            <person name="Minoda A."/>
            <person name="Sano M."/>
            <person name="Nomoto H."/>
            <person name="Oishi K."/>
            <person name="Hayashi H."/>
            <person name="Ohta F."/>
            <person name="Nishizaka S."/>
            <person name="Haga S."/>
            <person name="Miura S."/>
            <person name="Morishita T."/>
            <person name="Kabeya Y."/>
            <person name="Terasawa K."/>
            <person name="Suzuki Y."/>
            <person name="Ishii Y."/>
            <person name="Asakawa S."/>
            <person name="Takano H."/>
            <person name="Ohta N."/>
            <person name="Kuroiwa H."/>
            <person name="Tanaka K."/>
            <person name="Shimizu N."/>
            <person name="Sugano S."/>
            <person name="Sato N."/>
            <person name="Nozaki H."/>
            <person name="Ogasawara N."/>
            <person name="Kohara Y."/>
            <person name="Kuroiwa T."/>
        </authorList>
    </citation>
    <scope>NUCLEOTIDE SEQUENCE [LARGE SCALE GENOMIC DNA]</scope>
    <source>
        <strain evidence="3 4">10D</strain>
    </source>
</reference>
<dbReference type="InterPro" id="IPR040000">
    <property type="entry name" value="NOP9"/>
</dbReference>
<dbReference type="GO" id="GO:0003723">
    <property type="term" value="F:RNA binding"/>
    <property type="evidence" value="ECO:0007669"/>
    <property type="project" value="InterPro"/>
</dbReference>
<dbReference type="Gene3D" id="1.25.10.10">
    <property type="entry name" value="Leucine-rich Repeat Variant"/>
    <property type="match status" value="2"/>
</dbReference>
<dbReference type="SMART" id="SM00025">
    <property type="entry name" value="Pumilio"/>
    <property type="match status" value="2"/>
</dbReference>
<evidence type="ECO:0000256" key="1">
    <source>
        <dbReference type="ARBA" id="ARBA00022737"/>
    </source>
</evidence>
<dbReference type="Pfam" id="PF22493">
    <property type="entry name" value="PUF_NOP9"/>
    <property type="match status" value="1"/>
</dbReference>
<dbReference type="PANTHER" id="PTHR13102:SF0">
    <property type="entry name" value="NUCLEOLAR PROTEIN 9"/>
    <property type="match status" value="1"/>
</dbReference>
<evidence type="ECO:0000256" key="2">
    <source>
        <dbReference type="SAM" id="MobiDB-lite"/>
    </source>
</evidence>
<dbReference type="InterPro" id="IPR016024">
    <property type="entry name" value="ARM-type_fold"/>
</dbReference>
<dbReference type="GO" id="GO:0000056">
    <property type="term" value="P:ribosomal small subunit export from nucleus"/>
    <property type="evidence" value="ECO:0007669"/>
    <property type="project" value="TreeGrafter"/>
</dbReference>
<dbReference type="GO" id="GO:0030686">
    <property type="term" value="C:90S preribosome"/>
    <property type="evidence" value="ECO:0007669"/>
    <property type="project" value="TreeGrafter"/>
</dbReference>
<dbReference type="Gramene" id="CMT424CT">
    <property type="protein sequence ID" value="CMT424CT"/>
    <property type="gene ID" value="CMT424C"/>
</dbReference>
<dbReference type="RefSeq" id="XP_005539401.1">
    <property type="nucleotide sequence ID" value="XM_005539344.1"/>
</dbReference>
<gene>
    <name evidence="3" type="ORF">CYME_CMT424C</name>
</gene>
<dbReference type="KEGG" id="cme:CYME_CMT424C"/>
<proteinExistence type="predicted"/>
<protein>
    <submittedName>
        <fullName evidence="3">Uncharacterized protein</fullName>
    </submittedName>
</protein>
<sequence>MAKRPASHRRNPASVALQPYLELLTKQLLELRDRRPHCVTDNEALEIDAEIDTLCANLFQELSGKQLLVLRDVVNARLMEQLLGLLLAPQSGTMEALTSRAAEAVSALMAGPCRAALMRASSETTWMKLLLCDPIGSHVLQKLLWRLTEPDLHQAITGALVHPKEHTSDDGQLQRLVHAARAVADALESLSNWWFAPVVDDEPEHTPLDRAGCWFTTMVHPSGTHVLRAFLLVISALPARRFGPAQNWQTHALEQFLSGDQPVPTAPVCPALLVNKIIPSLTGLSVQALRRLMRYAPASATLQTLLLATVQVHRHHCDASDDGDETNGTETSGSRVRRHYGYQLIALFLGAAREDLLTGPAASRLLELTLRCACAWSNSTERGSSPDIRNLLEAFYAKHMSGAERLRRLYLHPRANYCVQGLLYSANLGLVQRMLVDDALLEHLEASKRATHPEPRHDRSGVLCAVLRAVLRASVASDAALTHLVQCTIAAAEQWVGVGAVDTQKATQHNVRCIMQTLFPNDDEYEPTGTQKRTRAVATSPAAVEASERAAARGSVNGSLLLQLLVHHSSAVLHAFTQLDLPELLTIAKDMVACHALLAYLDAVDARQAERIQTRAQLYRCIPRVLELANSASGSRFLEKAARFMQQDLVWQRKVTEQLAPALTMLAGTHHGARCIRLFQVRLWLDYPQLWLSTRRKQASVKRVLSEILESDTNDGSLSRPSRDHRASTRASAKGHPLNAASAFLHSGSSDGCSLDQNAELERPQKKPSLLASDSSGDPSCDAEFYASLARLDPLHFTRKDSSCTTEKRSVPAVQPLPSTSVRSTDLAPVLEAIHRASTAKMGRTP</sequence>
<evidence type="ECO:0000313" key="4">
    <source>
        <dbReference type="Proteomes" id="UP000007014"/>
    </source>
</evidence>
<dbReference type="OrthoDB" id="10544330at2759"/>
<feature type="region of interest" description="Disordered" evidence="2">
    <location>
        <begin position="712"/>
        <end position="736"/>
    </location>
</feature>
<dbReference type="STRING" id="280699.M1V7T7"/>
<reference evidence="3 4" key="2">
    <citation type="journal article" date="2007" name="BMC Biol.">
        <title>A 100%-complete sequence reveals unusually simple genomic features in the hot-spring red alga Cyanidioschyzon merolae.</title>
        <authorList>
            <person name="Nozaki H."/>
            <person name="Takano H."/>
            <person name="Misumi O."/>
            <person name="Terasawa K."/>
            <person name="Matsuzaki M."/>
            <person name="Maruyama S."/>
            <person name="Nishida K."/>
            <person name="Yagisawa F."/>
            <person name="Yoshida Y."/>
            <person name="Fujiwara T."/>
            <person name="Takio S."/>
            <person name="Tamura K."/>
            <person name="Chung S.J."/>
            <person name="Nakamura S."/>
            <person name="Kuroiwa H."/>
            <person name="Tanaka K."/>
            <person name="Sato N."/>
            <person name="Kuroiwa T."/>
        </authorList>
    </citation>
    <scope>NUCLEOTIDE SEQUENCE [LARGE SCALE GENOMIC DNA]</scope>
    <source>
        <strain evidence="3 4">10D</strain>
    </source>
</reference>
<feature type="compositionally biased region" description="Basic and acidic residues" evidence="2">
    <location>
        <begin position="801"/>
        <end position="810"/>
    </location>
</feature>
<dbReference type="SUPFAM" id="SSF48371">
    <property type="entry name" value="ARM repeat"/>
    <property type="match status" value="1"/>
</dbReference>
<organism evidence="3 4">
    <name type="scientific">Cyanidioschyzon merolae (strain NIES-3377 / 10D)</name>
    <name type="common">Unicellular red alga</name>
    <dbReference type="NCBI Taxonomy" id="280699"/>
    <lineage>
        <taxon>Eukaryota</taxon>
        <taxon>Rhodophyta</taxon>
        <taxon>Bangiophyceae</taxon>
        <taxon>Cyanidiales</taxon>
        <taxon>Cyanidiaceae</taxon>
        <taxon>Cyanidioschyzon</taxon>
    </lineage>
</organism>
<keyword evidence="1" id="KW-0677">Repeat</keyword>
<feature type="region of interest" description="Disordered" evidence="2">
    <location>
        <begin position="801"/>
        <end position="822"/>
    </location>
</feature>
<dbReference type="EMBL" id="AP006502">
    <property type="protein sequence ID" value="BAM83365.1"/>
    <property type="molecule type" value="Genomic_DNA"/>
</dbReference>
<name>M1V7T7_CYAM1</name>
<dbReference type="HOGENOM" id="CLU_336904_0_0_1"/>
<dbReference type="InterPro" id="IPR001313">
    <property type="entry name" value="Pumilio_RNA-bd_rpt"/>
</dbReference>
<dbReference type="Proteomes" id="UP000007014">
    <property type="component" value="Chromosome 20"/>
</dbReference>
<dbReference type="GeneID" id="16998232"/>